<comment type="caution">
    <text evidence="1">The sequence shown here is derived from an EMBL/GenBank/DDBJ whole genome shotgun (WGS) entry which is preliminary data.</text>
</comment>
<evidence type="ECO:0000313" key="1">
    <source>
        <dbReference type="EMBL" id="KAJ9126430.1"/>
    </source>
</evidence>
<evidence type="ECO:0000313" key="2">
    <source>
        <dbReference type="Proteomes" id="UP001234202"/>
    </source>
</evidence>
<keyword evidence="2" id="KW-1185">Reference proteome</keyword>
<name>A0ACC2XQW8_9TREE</name>
<accession>A0ACC2XQW8</accession>
<sequence length="278" mass="29891">MQLQGAPTPSLSTENRRQVHLSLLPDFHLNLKATSLLGSRAKLQDIPKLEQLVIARLRQAIQDRLVWPRFVGVSLPRLASRGTEPVIETQDTVISNAANPDFGLANPSGNQRTQNQQERTLPASMADTFPRVSTPSFPGGFTGGQQRMGQDTLPPSATSSAYTRPMVPSMNGSHVVSLGPSDTVHQRALGGPQQRFSSSQTGSARQGSSTPVGLAGAQVPFSGSRFASSNAFQQDTSSLRHRSDLHAGSNPSSNFIPDSAGYVQQQQQKRRMGVLNAR</sequence>
<protein>
    <submittedName>
        <fullName evidence="1">Uncharacterized protein</fullName>
    </submittedName>
</protein>
<reference evidence="1" key="1">
    <citation type="submission" date="2023-04" db="EMBL/GenBank/DDBJ databases">
        <title>Draft Genome sequencing of Naganishia species isolated from polar environments using Oxford Nanopore Technology.</title>
        <authorList>
            <person name="Leo P."/>
            <person name="Venkateswaran K."/>
        </authorList>
    </citation>
    <scope>NUCLEOTIDE SEQUENCE</scope>
    <source>
        <strain evidence="1">DBVPG 5303</strain>
    </source>
</reference>
<dbReference type="EMBL" id="JASBWV010000005">
    <property type="protein sequence ID" value="KAJ9126430.1"/>
    <property type="molecule type" value="Genomic_DNA"/>
</dbReference>
<organism evidence="1 2">
    <name type="scientific">Naganishia onofrii</name>
    <dbReference type="NCBI Taxonomy" id="1851511"/>
    <lineage>
        <taxon>Eukaryota</taxon>
        <taxon>Fungi</taxon>
        <taxon>Dikarya</taxon>
        <taxon>Basidiomycota</taxon>
        <taxon>Agaricomycotina</taxon>
        <taxon>Tremellomycetes</taxon>
        <taxon>Filobasidiales</taxon>
        <taxon>Filobasidiaceae</taxon>
        <taxon>Naganishia</taxon>
    </lineage>
</organism>
<dbReference type="Proteomes" id="UP001234202">
    <property type="component" value="Unassembled WGS sequence"/>
</dbReference>
<gene>
    <name evidence="1" type="ORF">QFC24_002173</name>
</gene>
<proteinExistence type="predicted"/>